<keyword evidence="10 14" id="KW-0472">Membrane</keyword>
<keyword evidence="6 14" id="KW-0769">Symport</keyword>
<dbReference type="GO" id="GO:0005886">
    <property type="term" value="C:plasma membrane"/>
    <property type="evidence" value="ECO:0007669"/>
    <property type="project" value="UniProtKB-SubCell"/>
</dbReference>
<comment type="caution">
    <text evidence="15">The sequence shown here is derived from an EMBL/GenBank/DDBJ whole genome shotgun (WGS) entry which is preliminary data.</text>
</comment>
<dbReference type="GO" id="GO:0005298">
    <property type="term" value="F:proline:sodium symporter activity"/>
    <property type="evidence" value="ECO:0007669"/>
    <property type="project" value="UniProtKB-UniRule"/>
</dbReference>
<keyword evidence="14" id="KW-0029">Amino-acid transport</keyword>
<dbReference type="InterPro" id="IPR038377">
    <property type="entry name" value="Na/Glc_symporter_sf"/>
</dbReference>
<evidence type="ECO:0000256" key="12">
    <source>
        <dbReference type="ARBA" id="ARBA00033708"/>
    </source>
</evidence>
<comment type="subcellular location">
    <subcellularLocation>
        <location evidence="14">Cell inner membrane</location>
        <topology evidence="14">Multi-pass membrane protein</topology>
    </subcellularLocation>
    <subcellularLocation>
        <location evidence="1">Cell membrane</location>
        <topology evidence="1">Multi-pass membrane protein</topology>
    </subcellularLocation>
</comment>
<dbReference type="InterPro" id="IPR050277">
    <property type="entry name" value="Sodium:Solute_Symporter"/>
</dbReference>
<reference evidence="15" key="1">
    <citation type="submission" date="2023-07" db="EMBL/GenBank/DDBJ databases">
        <title>Genome content predicts the carbon catabolic preferences of heterotrophic bacteria.</title>
        <authorList>
            <person name="Gralka M."/>
        </authorList>
    </citation>
    <scope>NUCLEOTIDE SEQUENCE</scope>
    <source>
        <strain evidence="15">I3M17_2</strain>
    </source>
</reference>
<keyword evidence="8 14" id="KW-0915">Sodium</keyword>
<proteinExistence type="inferred from homology"/>
<feature type="transmembrane region" description="Helical" evidence="14">
    <location>
        <begin position="153"/>
        <end position="175"/>
    </location>
</feature>
<feature type="transmembrane region" description="Helical" evidence="14">
    <location>
        <begin position="391"/>
        <end position="413"/>
    </location>
</feature>
<comment type="similarity">
    <text evidence="2 13">Belongs to the sodium:solute symporter (SSF) (TC 2.A.21) family.</text>
</comment>
<dbReference type="EMBL" id="JAUOPB010000007">
    <property type="protein sequence ID" value="MDO6422904.1"/>
    <property type="molecule type" value="Genomic_DNA"/>
</dbReference>
<dbReference type="InterPro" id="IPR011851">
    <property type="entry name" value="Na/Pro_symporter"/>
</dbReference>
<keyword evidence="7 14" id="KW-1133">Transmembrane helix</keyword>
<accession>A0AAW7X679</accession>
<feature type="transmembrane region" description="Helical" evidence="14">
    <location>
        <begin position="55"/>
        <end position="80"/>
    </location>
</feature>
<organism evidence="15 16">
    <name type="scientific">Saccharophagus degradans</name>
    <dbReference type="NCBI Taxonomy" id="86304"/>
    <lineage>
        <taxon>Bacteria</taxon>
        <taxon>Pseudomonadati</taxon>
        <taxon>Pseudomonadota</taxon>
        <taxon>Gammaproteobacteria</taxon>
        <taxon>Cellvibrionales</taxon>
        <taxon>Cellvibrionaceae</taxon>
        <taxon>Saccharophagus</taxon>
    </lineage>
</organism>
<evidence type="ECO:0000256" key="2">
    <source>
        <dbReference type="ARBA" id="ARBA00006434"/>
    </source>
</evidence>
<dbReference type="GO" id="GO:0031402">
    <property type="term" value="F:sodium ion binding"/>
    <property type="evidence" value="ECO:0007669"/>
    <property type="project" value="UniProtKB-UniRule"/>
</dbReference>
<evidence type="ECO:0000256" key="8">
    <source>
        <dbReference type="ARBA" id="ARBA00023053"/>
    </source>
</evidence>
<feature type="transmembrane region" description="Helical" evidence="14">
    <location>
        <begin position="447"/>
        <end position="468"/>
    </location>
</feature>
<feature type="transmembrane region" description="Helical" evidence="14">
    <location>
        <begin position="274"/>
        <end position="298"/>
    </location>
</feature>
<name>A0AAW7X679_9GAMM</name>
<keyword evidence="3 14" id="KW-0813">Transport</keyword>
<evidence type="ECO:0000256" key="13">
    <source>
        <dbReference type="RuleBase" id="RU362091"/>
    </source>
</evidence>
<feature type="transmembrane region" description="Helical" evidence="14">
    <location>
        <begin position="187"/>
        <end position="212"/>
    </location>
</feature>
<dbReference type="GO" id="GO:0015824">
    <property type="term" value="P:proline transport"/>
    <property type="evidence" value="ECO:0007669"/>
    <property type="project" value="UniProtKB-UniRule"/>
</dbReference>
<evidence type="ECO:0000256" key="5">
    <source>
        <dbReference type="ARBA" id="ARBA00022692"/>
    </source>
</evidence>
<evidence type="ECO:0000256" key="1">
    <source>
        <dbReference type="ARBA" id="ARBA00004651"/>
    </source>
</evidence>
<dbReference type="PROSITE" id="PS50283">
    <property type="entry name" value="NA_SOLUT_SYMP_3"/>
    <property type="match status" value="1"/>
</dbReference>
<dbReference type="AlphaFoldDB" id="A0AAW7X679"/>
<keyword evidence="11 14" id="KW-0739">Sodium transport</keyword>
<evidence type="ECO:0000256" key="14">
    <source>
        <dbReference type="RuleBase" id="RU366012"/>
    </source>
</evidence>
<dbReference type="Gene3D" id="1.20.1730.10">
    <property type="entry name" value="Sodium/glucose cotransporter"/>
    <property type="match status" value="1"/>
</dbReference>
<dbReference type="PANTHER" id="PTHR48086">
    <property type="entry name" value="SODIUM/PROLINE SYMPORTER-RELATED"/>
    <property type="match status" value="1"/>
</dbReference>
<dbReference type="Pfam" id="PF00474">
    <property type="entry name" value="SSF"/>
    <property type="match status" value="1"/>
</dbReference>
<evidence type="ECO:0000313" key="16">
    <source>
        <dbReference type="Proteomes" id="UP001169760"/>
    </source>
</evidence>
<comment type="function">
    <text evidence="14">Catalyzes the sodium-dependent uptake of extracellular L-proline.</text>
</comment>
<keyword evidence="9 14" id="KW-0406">Ion transport</keyword>
<evidence type="ECO:0000313" key="15">
    <source>
        <dbReference type="EMBL" id="MDO6422904.1"/>
    </source>
</evidence>
<feature type="transmembrane region" description="Helical" evidence="14">
    <location>
        <begin position="232"/>
        <end position="253"/>
    </location>
</feature>
<protein>
    <recommendedName>
        <fullName evidence="14">Sodium/proline symporter</fullName>
    </recommendedName>
    <alternativeName>
        <fullName evidence="14">Proline permease</fullName>
    </alternativeName>
</protein>
<evidence type="ECO:0000256" key="7">
    <source>
        <dbReference type="ARBA" id="ARBA00022989"/>
    </source>
</evidence>
<evidence type="ECO:0000256" key="10">
    <source>
        <dbReference type="ARBA" id="ARBA00023136"/>
    </source>
</evidence>
<feature type="transmembrane region" description="Helical" evidence="14">
    <location>
        <begin position="425"/>
        <end position="441"/>
    </location>
</feature>
<dbReference type="RefSeq" id="WP_303492768.1">
    <property type="nucleotide sequence ID" value="NZ_JAUOPB010000007.1"/>
</dbReference>
<dbReference type="CDD" id="cd11475">
    <property type="entry name" value="SLC5sbd_PutP"/>
    <property type="match status" value="1"/>
</dbReference>
<evidence type="ECO:0000256" key="3">
    <source>
        <dbReference type="ARBA" id="ARBA00022448"/>
    </source>
</evidence>
<evidence type="ECO:0000256" key="9">
    <source>
        <dbReference type="ARBA" id="ARBA00023065"/>
    </source>
</evidence>
<dbReference type="Proteomes" id="UP001169760">
    <property type="component" value="Unassembled WGS sequence"/>
</dbReference>
<sequence>MLLASFITFLLMFACIGLASARVSKGSVGDYYLASRSVKAWLVGLSAVATNNSGYMFIGVIGYTYVEGLASVWLMIGWLVGDFVGSTFAHNRLRGAAKANGDVSYISVLNNWNGQGAPYLQRLMGLLALTFLLAYASAQLVAGSKALFVLLDWPTYLGATVGAVIIMGYCLAGGIRASIWTDAAQSFVMILAMSILLVVAVASVGGVGDAIAKMDAIPHYLSVMPQDLVVPGWGGLGLFVLGWFVAGLSVIGQPHIMVRFMALEDTRRYNVARCWYYSWFTIFYCMATAVGMLARILLPDVDAFDAELALPTLALKMLPTVLVGLILAGIFAATMSTADSLVLSCSSTLSHDIFPASDKFTPKQKLIIAKLATVAIAVAALVWALTNKQSVFGLVLMAWSTLGSAFAPLLIVLAFGAKPLASTRAAMIASGVAACLLWRYFGLQGAIFEGVAGISAALIIFLVHTYIIRRAAAKAA</sequence>
<feature type="transmembrane region" description="Helical" evidence="14">
    <location>
        <begin position="366"/>
        <end position="385"/>
    </location>
</feature>
<keyword evidence="14" id="KW-0997">Cell inner membrane</keyword>
<evidence type="ECO:0000256" key="6">
    <source>
        <dbReference type="ARBA" id="ARBA00022847"/>
    </source>
</evidence>
<evidence type="ECO:0000256" key="4">
    <source>
        <dbReference type="ARBA" id="ARBA00022475"/>
    </source>
</evidence>
<keyword evidence="4" id="KW-1003">Cell membrane</keyword>
<feature type="transmembrane region" description="Helical" evidence="14">
    <location>
        <begin position="123"/>
        <end position="141"/>
    </location>
</feature>
<feature type="transmembrane region" description="Helical" evidence="14">
    <location>
        <begin position="318"/>
        <end position="345"/>
    </location>
</feature>
<evidence type="ECO:0000256" key="11">
    <source>
        <dbReference type="ARBA" id="ARBA00023201"/>
    </source>
</evidence>
<comment type="caution">
    <text evidence="14">Lacks conserved residue(s) required for the propagation of feature annotation.</text>
</comment>
<comment type="catalytic activity">
    <reaction evidence="12">
        <text>L-proline(in) + Na(+)(in) = L-proline(out) + Na(+)(out)</text>
        <dbReference type="Rhea" id="RHEA:28967"/>
        <dbReference type="ChEBI" id="CHEBI:29101"/>
        <dbReference type="ChEBI" id="CHEBI:60039"/>
    </reaction>
</comment>
<dbReference type="InterPro" id="IPR001734">
    <property type="entry name" value="Na/solute_symporter"/>
</dbReference>
<keyword evidence="5 14" id="KW-0812">Transmembrane</keyword>
<gene>
    <name evidence="15" type="ORF">Q4521_10505</name>
</gene>
<dbReference type="PANTHER" id="PTHR48086:SF3">
    <property type="entry name" value="SODIUM_PROLINE SYMPORTER"/>
    <property type="match status" value="1"/>
</dbReference>